<evidence type="ECO:0000256" key="1">
    <source>
        <dbReference type="SAM" id="MobiDB-lite"/>
    </source>
</evidence>
<reference evidence="2" key="1">
    <citation type="submission" date="2021-12" db="EMBL/GenBank/DDBJ databases">
        <authorList>
            <person name="Martin H S."/>
        </authorList>
    </citation>
    <scope>NUCLEOTIDE SEQUENCE</scope>
</reference>
<evidence type="ECO:0000313" key="3">
    <source>
        <dbReference type="Proteomes" id="UP000838878"/>
    </source>
</evidence>
<dbReference type="AlphaFoldDB" id="A0A8J9V713"/>
<gene>
    <name evidence="2" type="ORF">BINO364_LOCUS7308</name>
</gene>
<proteinExistence type="predicted"/>
<dbReference type="Proteomes" id="UP000838878">
    <property type="component" value="Chromosome 2"/>
</dbReference>
<feature type="non-terminal residue" evidence="2">
    <location>
        <position position="183"/>
    </location>
</feature>
<feature type="region of interest" description="Disordered" evidence="1">
    <location>
        <begin position="128"/>
        <end position="154"/>
    </location>
</feature>
<organism evidence="2 3">
    <name type="scientific">Brenthis ino</name>
    <name type="common">lesser marbled fritillary</name>
    <dbReference type="NCBI Taxonomy" id="405034"/>
    <lineage>
        <taxon>Eukaryota</taxon>
        <taxon>Metazoa</taxon>
        <taxon>Ecdysozoa</taxon>
        <taxon>Arthropoda</taxon>
        <taxon>Hexapoda</taxon>
        <taxon>Insecta</taxon>
        <taxon>Pterygota</taxon>
        <taxon>Neoptera</taxon>
        <taxon>Endopterygota</taxon>
        <taxon>Lepidoptera</taxon>
        <taxon>Glossata</taxon>
        <taxon>Ditrysia</taxon>
        <taxon>Papilionoidea</taxon>
        <taxon>Nymphalidae</taxon>
        <taxon>Heliconiinae</taxon>
        <taxon>Argynnini</taxon>
        <taxon>Brenthis</taxon>
    </lineage>
</organism>
<dbReference type="OrthoDB" id="6159439at2759"/>
<sequence length="183" mass="20263">MEEESMSGHSCSEDDISVGRPSPAPSRSPSPQDYFRPLKRLKMASEPMEERRGEGVKSFSILDILSHSPRTPPRIVRPWDASGFERLQRLQRLAGAALLDGERWRLAALGLLRPREMAPAECCDSVSERSSSASDCCSEPRRAPQGPNAPHTPLDALFHMTSKTFEANNADSGGIRRHYNFAS</sequence>
<keyword evidence="3" id="KW-1185">Reference proteome</keyword>
<evidence type="ECO:0000313" key="2">
    <source>
        <dbReference type="EMBL" id="CAH0721175.1"/>
    </source>
</evidence>
<protein>
    <submittedName>
        <fullName evidence="2">Uncharacterized protein</fullName>
    </submittedName>
</protein>
<dbReference type="EMBL" id="OV170222">
    <property type="protein sequence ID" value="CAH0721175.1"/>
    <property type="molecule type" value="Genomic_DNA"/>
</dbReference>
<name>A0A8J9V713_9NEOP</name>
<accession>A0A8J9V713</accession>
<feature type="region of interest" description="Disordered" evidence="1">
    <location>
        <begin position="1"/>
        <end position="55"/>
    </location>
</feature>
<feature type="compositionally biased region" description="Low complexity" evidence="1">
    <location>
        <begin position="128"/>
        <end position="137"/>
    </location>
</feature>